<organism evidence="12 13">
    <name type="scientific">Dimargaris cristalligena</name>
    <dbReference type="NCBI Taxonomy" id="215637"/>
    <lineage>
        <taxon>Eukaryota</taxon>
        <taxon>Fungi</taxon>
        <taxon>Fungi incertae sedis</taxon>
        <taxon>Zoopagomycota</taxon>
        <taxon>Kickxellomycotina</taxon>
        <taxon>Dimargaritomycetes</taxon>
        <taxon>Dimargaritales</taxon>
        <taxon>Dimargaritaceae</taxon>
        <taxon>Dimargaris</taxon>
    </lineage>
</organism>
<evidence type="ECO:0000256" key="2">
    <source>
        <dbReference type="ARBA" id="ARBA00006842"/>
    </source>
</evidence>
<evidence type="ECO:0000256" key="4">
    <source>
        <dbReference type="ARBA" id="ARBA00022448"/>
    </source>
</evidence>
<keyword evidence="13" id="KW-1185">Reference proteome</keyword>
<evidence type="ECO:0000256" key="3">
    <source>
        <dbReference type="ARBA" id="ARBA00021688"/>
    </source>
</evidence>
<reference evidence="13" key="1">
    <citation type="journal article" date="2018" name="Nat. Microbiol.">
        <title>Leveraging single-cell genomics to expand the fungal tree of life.</title>
        <authorList>
            <person name="Ahrendt S.R."/>
            <person name="Quandt C.A."/>
            <person name="Ciobanu D."/>
            <person name="Clum A."/>
            <person name="Salamov A."/>
            <person name="Andreopoulos B."/>
            <person name="Cheng J.F."/>
            <person name="Woyke T."/>
            <person name="Pelin A."/>
            <person name="Henrissat B."/>
            <person name="Reynolds N.K."/>
            <person name="Benny G.L."/>
            <person name="Smith M.E."/>
            <person name="James T.Y."/>
            <person name="Grigoriev I.V."/>
        </authorList>
    </citation>
    <scope>NUCLEOTIDE SEQUENCE [LARGE SCALE GENOMIC DNA]</scope>
    <source>
        <strain evidence="13">RSA 468</strain>
    </source>
</reference>
<dbReference type="GO" id="GO:0045259">
    <property type="term" value="C:proton-transporting ATP synthase complex"/>
    <property type="evidence" value="ECO:0007669"/>
    <property type="project" value="UniProtKB-KW"/>
</dbReference>
<keyword evidence="7 11" id="KW-0999">Mitochondrion inner membrane</keyword>
<dbReference type="GO" id="GO:0015986">
    <property type="term" value="P:proton motive force-driven ATP synthesis"/>
    <property type="evidence" value="ECO:0007669"/>
    <property type="project" value="UniProtKB-UniRule"/>
</dbReference>
<evidence type="ECO:0000256" key="10">
    <source>
        <dbReference type="ARBA" id="ARBA00023136"/>
    </source>
</evidence>
<dbReference type="PIRSF" id="PIRSF005514">
    <property type="entry name" value="ATPase_F0_D_mt"/>
    <property type="match status" value="1"/>
</dbReference>
<keyword evidence="10 11" id="KW-0472">Membrane</keyword>
<keyword evidence="8 11" id="KW-0406">Ion transport</keyword>
<dbReference type="GO" id="GO:0015078">
    <property type="term" value="F:proton transmembrane transporter activity"/>
    <property type="evidence" value="ECO:0007669"/>
    <property type="project" value="InterPro"/>
</dbReference>
<keyword evidence="4 11" id="KW-0813">Transport</keyword>
<protein>
    <recommendedName>
        <fullName evidence="3 11">ATP synthase subunit d, mitochondrial</fullName>
    </recommendedName>
</protein>
<keyword evidence="6 11" id="KW-0375">Hydrogen ion transport</keyword>
<keyword evidence="5" id="KW-0138">CF(0)</keyword>
<accession>A0A4V1J4T3</accession>
<gene>
    <name evidence="12" type="ORF">BJ085DRAFT_38938</name>
</gene>
<dbReference type="InterPro" id="IPR008689">
    <property type="entry name" value="ATP_synth_F0_dsu_mt"/>
</dbReference>
<evidence type="ECO:0000313" key="13">
    <source>
        <dbReference type="Proteomes" id="UP000268162"/>
    </source>
</evidence>
<keyword evidence="9 11" id="KW-0496">Mitochondrion</keyword>
<evidence type="ECO:0000256" key="1">
    <source>
        <dbReference type="ARBA" id="ARBA00004273"/>
    </source>
</evidence>
<evidence type="ECO:0000256" key="5">
    <source>
        <dbReference type="ARBA" id="ARBA00022547"/>
    </source>
</evidence>
<dbReference type="PANTHER" id="PTHR12700">
    <property type="entry name" value="ATP SYNTHASE SUBUNIT D, MITOCHONDRIAL"/>
    <property type="match status" value="1"/>
</dbReference>
<comment type="similarity">
    <text evidence="2 11">Belongs to the ATPase d subunit family.</text>
</comment>
<dbReference type="SUPFAM" id="SSF161065">
    <property type="entry name" value="ATP synthase D chain-like"/>
    <property type="match status" value="1"/>
</dbReference>
<dbReference type="STRING" id="215637.A0A4V1J4T3"/>
<comment type="function">
    <text evidence="11">Mitochondrial membrane ATP synthase (F(1)F(0) ATP synthase or Complex V) produces ATP from ADP in the presence of a proton gradient across the membrane which is generated by electron transport complexes of the respiratory chain. F-type ATPases consist of two structural domains, F(1) - containing the extramembraneous catalytic core, and F(0) - containing the membrane proton channel, linked together by a central stalk and a peripheral stalk. During catalysis, ATP synthesis in the catalytic domain of F(1) is coupled via a rotary mechanism of the central stalk subunits to proton translocation.</text>
</comment>
<dbReference type="AlphaFoldDB" id="A0A4V1J4T3"/>
<evidence type="ECO:0000256" key="8">
    <source>
        <dbReference type="ARBA" id="ARBA00023065"/>
    </source>
</evidence>
<sequence>MSVARSAAAKINWSKLNSGLLLKQETTAALATFRKRFDETQRQLNQLREQKTDVDFAHYRSTLKNKAVVDRLQGALQAQKAVPYDLAGQLKVIGAFEAKAVEKAQATAGQVDANLSDLKAALQNIDTARPVEDITLDDVSKIFPEFEKEVEEAVKKGEWYTPGYDEKFGSLSLL</sequence>
<dbReference type="GO" id="GO:0005743">
    <property type="term" value="C:mitochondrial inner membrane"/>
    <property type="evidence" value="ECO:0007669"/>
    <property type="project" value="UniProtKB-SubCell"/>
</dbReference>
<evidence type="ECO:0000256" key="11">
    <source>
        <dbReference type="PIRNR" id="PIRNR005514"/>
    </source>
</evidence>
<dbReference type="Gene3D" id="6.10.280.70">
    <property type="match status" value="1"/>
</dbReference>
<name>A0A4V1J4T3_9FUNG</name>
<evidence type="ECO:0000256" key="9">
    <source>
        <dbReference type="ARBA" id="ARBA00023128"/>
    </source>
</evidence>
<evidence type="ECO:0000256" key="6">
    <source>
        <dbReference type="ARBA" id="ARBA00022781"/>
    </source>
</evidence>
<evidence type="ECO:0000313" key="12">
    <source>
        <dbReference type="EMBL" id="RKP36659.1"/>
    </source>
</evidence>
<dbReference type="InterPro" id="IPR036228">
    <property type="entry name" value="ATP_synth_F0_dsu_sf_mt"/>
</dbReference>
<dbReference type="OrthoDB" id="35799at2759"/>
<dbReference type="Proteomes" id="UP000268162">
    <property type="component" value="Unassembled WGS sequence"/>
</dbReference>
<proteinExistence type="inferred from homology"/>
<dbReference type="EMBL" id="ML002616">
    <property type="protein sequence ID" value="RKP36659.1"/>
    <property type="molecule type" value="Genomic_DNA"/>
</dbReference>
<dbReference type="Pfam" id="PF05873">
    <property type="entry name" value="Mt_ATP-synt_D"/>
    <property type="match status" value="1"/>
</dbReference>
<evidence type="ECO:0000256" key="7">
    <source>
        <dbReference type="ARBA" id="ARBA00022792"/>
    </source>
</evidence>
<comment type="subcellular location">
    <subcellularLocation>
        <location evidence="1 11">Mitochondrion inner membrane</location>
    </subcellularLocation>
</comment>